<organism evidence="10 11">
    <name type="scientific">Stylophora pistillata</name>
    <name type="common">Smooth cauliflower coral</name>
    <dbReference type="NCBI Taxonomy" id="50429"/>
    <lineage>
        <taxon>Eukaryota</taxon>
        <taxon>Metazoa</taxon>
        <taxon>Cnidaria</taxon>
        <taxon>Anthozoa</taxon>
        <taxon>Hexacorallia</taxon>
        <taxon>Scleractinia</taxon>
        <taxon>Astrocoeniina</taxon>
        <taxon>Pocilloporidae</taxon>
        <taxon>Stylophora</taxon>
    </lineage>
</organism>
<dbReference type="PANTHER" id="PTHR14611:SF6">
    <property type="entry name" value="TECTONIC-2"/>
    <property type="match status" value="1"/>
</dbReference>
<feature type="transmembrane region" description="Helical" evidence="6">
    <location>
        <begin position="1045"/>
        <end position="1063"/>
    </location>
</feature>
<evidence type="ECO:0000313" key="11">
    <source>
        <dbReference type="Proteomes" id="UP000225706"/>
    </source>
</evidence>
<feature type="domain" description="Tectonic-1-3" evidence="8">
    <location>
        <begin position="569"/>
        <end position="786"/>
    </location>
</feature>
<dbReference type="OrthoDB" id="5975565at2759"/>
<dbReference type="InterPro" id="IPR040354">
    <property type="entry name" value="TCTN1-3"/>
</dbReference>
<dbReference type="Pfam" id="PF25752">
    <property type="entry name" value="DUF1619_N"/>
    <property type="match status" value="1"/>
</dbReference>
<dbReference type="EMBL" id="LSMT01000035">
    <property type="protein sequence ID" value="PFX31452.1"/>
    <property type="molecule type" value="Genomic_DNA"/>
</dbReference>
<protein>
    <submittedName>
        <fullName evidence="10">Tectonic-2</fullName>
    </submittedName>
</protein>
<feature type="region of interest" description="Disordered" evidence="5">
    <location>
        <begin position="217"/>
        <end position="252"/>
    </location>
</feature>
<dbReference type="Pfam" id="PF07773">
    <property type="entry name" value="TCTN_DUF1619"/>
    <property type="match status" value="2"/>
</dbReference>
<evidence type="ECO:0000256" key="2">
    <source>
        <dbReference type="ARBA" id="ARBA00022729"/>
    </source>
</evidence>
<evidence type="ECO:0000256" key="7">
    <source>
        <dbReference type="SAM" id="SignalP"/>
    </source>
</evidence>
<sequence length="1067" mass="115197">MTKLWFLFTFVLFPKYLLQSVFGGKVNINLTNFQEGIIVVPENVQEGSLQVQLTGDFVSIPVTVICSTLETGPGLTSVEFINSSAPVGCTQVKFRIISPGRPVTIQCSGQSEEESTGNNALLHVTKAPTVHVCPDVVLLKRYLPKSSFQVQFSEEIKGSSVVVQCTPIEADGDSSVLQIKFTETSVDVGASKAQVSYELVSVGNPVQVICRADSSNRTASPVSSAVNKATSRVSGTSVTSPSPTSVPLTTSTVTVGRDRKKRSVDVLSPDRVVHQYFFNNSAGPTVTFAMDVSPLRILPPVGFIRVPSGRFSAVLALDKPAEDLVDVTCSVDVVPRGTDLQNTSEVCSGPTKDKVTFTNSSVEIQLNKKDIQFQKGELFQTLELTLSESPARRTEGLVRITCCGQATVLSLLYANRSAEAFLWVELRKLQPIDWNIITSGVRKSTLVSDIDLTCPCNLKKAACDTGCCCDQDCSDVENESSTCIPGFFGGATIEKPFQFSCQASWPDSTDWQPLLCVTINNNPLISYFYNLTSPPLAQDSSGFNLLSAKRKREAFTFSESEERQTSISSGFYSAGTTIKTATNTEAKNYARAKLGVLSLPQSVFNGLCVQNAAVRFLEDVSSGCVFESEESLCNSQSPWSALNYLMPNKLSQPACPMPPAVLAEGSLGDTVGEIPVISSTEVQYFCTDVADHVSTTAQKLGDARCNFDVGDTLPPAPFFNKTKRTCSNVVTKVEYEFTWSGRRIDAVQARITLGSVAIPLARDMAQLVTSDTFTNSVGQSFSVRFLHALRNSSNSSSAPVQRSGNPGYVLGRPVLGRLLNSTGEVTDGKIQLWSPGSDGVCAGSALTPVLYGEDAFSGCSVMLSFDDISNCSLLRETILTHQARLVQATHVGRTGNVDLDVHDDWLPIIRYQYTTWRLSCVSGYGLSCSAPITNTSVTQVVPSPSAITPSAASASVGVNISNSSVTPANQNSSITENGTDTREYAPLLQYFMLTSSVVFIRVPSVKPQPVKRTVDLSGICYREVCKEELFFPLTEAYQGEPRDKAIALSLFLIFLALVTFAVTKPWG</sequence>
<dbReference type="Proteomes" id="UP000225706">
    <property type="component" value="Unassembled WGS sequence"/>
</dbReference>
<proteinExistence type="inferred from homology"/>
<gene>
    <name evidence="10" type="primary">Tctn2</name>
    <name evidence="10" type="ORF">AWC38_SpisGene3731</name>
</gene>
<evidence type="ECO:0000256" key="5">
    <source>
        <dbReference type="SAM" id="MobiDB-lite"/>
    </source>
</evidence>
<comment type="caution">
    <text evidence="10">The sequence shown here is derived from an EMBL/GenBank/DDBJ whole genome shotgun (WGS) entry which is preliminary data.</text>
</comment>
<dbReference type="InterPro" id="IPR057724">
    <property type="entry name" value="TCTN1-3_N"/>
</dbReference>
<evidence type="ECO:0000259" key="9">
    <source>
        <dbReference type="Pfam" id="PF25752"/>
    </source>
</evidence>
<dbReference type="STRING" id="50429.A0A2B4SSD2"/>
<keyword evidence="3" id="KW-0970">Cilium biogenesis/degradation</keyword>
<feature type="compositionally biased region" description="Low complexity" evidence="5">
    <location>
        <begin position="230"/>
        <end position="252"/>
    </location>
</feature>
<dbReference type="InterPro" id="IPR011677">
    <property type="entry name" value="TCTN1-3_dom"/>
</dbReference>
<feature type="chain" id="PRO_5013106623" evidence="7">
    <location>
        <begin position="24"/>
        <end position="1067"/>
    </location>
</feature>
<evidence type="ECO:0000256" key="1">
    <source>
        <dbReference type="ARBA" id="ARBA00007633"/>
    </source>
</evidence>
<keyword evidence="11" id="KW-1185">Reference proteome</keyword>
<keyword evidence="6" id="KW-1133">Transmembrane helix</keyword>
<feature type="domain" description="Tectonic-1-3 N-terminal" evidence="9">
    <location>
        <begin position="451"/>
        <end position="535"/>
    </location>
</feature>
<evidence type="ECO:0000256" key="4">
    <source>
        <dbReference type="ARBA" id="ARBA00023180"/>
    </source>
</evidence>
<feature type="compositionally biased region" description="Polar residues" evidence="5">
    <location>
        <begin position="217"/>
        <end position="229"/>
    </location>
</feature>
<name>A0A2B4SSD2_STYPI</name>
<dbReference type="AlphaFoldDB" id="A0A2B4SSD2"/>
<feature type="domain" description="Tectonic-1-3" evidence="8">
    <location>
        <begin position="803"/>
        <end position="948"/>
    </location>
</feature>
<keyword evidence="6" id="KW-0812">Transmembrane</keyword>
<comment type="similarity">
    <text evidence="1">Belongs to the tectonic family.</text>
</comment>
<dbReference type="GO" id="GO:0060271">
    <property type="term" value="P:cilium assembly"/>
    <property type="evidence" value="ECO:0007669"/>
    <property type="project" value="TreeGrafter"/>
</dbReference>
<accession>A0A2B4SSD2</accession>
<dbReference type="PANTHER" id="PTHR14611">
    <property type="entry name" value="TECTONIC FAMILY MEMBER"/>
    <property type="match status" value="1"/>
</dbReference>
<keyword evidence="2 7" id="KW-0732">Signal</keyword>
<evidence type="ECO:0000256" key="3">
    <source>
        <dbReference type="ARBA" id="ARBA00022794"/>
    </source>
</evidence>
<evidence type="ECO:0000259" key="8">
    <source>
        <dbReference type="Pfam" id="PF07773"/>
    </source>
</evidence>
<evidence type="ECO:0000313" key="10">
    <source>
        <dbReference type="EMBL" id="PFX31452.1"/>
    </source>
</evidence>
<keyword evidence="6" id="KW-0472">Membrane</keyword>
<evidence type="ECO:0000256" key="6">
    <source>
        <dbReference type="SAM" id="Phobius"/>
    </source>
</evidence>
<feature type="signal peptide" evidence="7">
    <location>
        <begin position="1"/>
        <end position="23"/>
    </location>
</feature>
<reference evidence="11" key="1">
    <citation type="journal article" date="2017" name="bioRxiv">
        <title>Comparative analysis of the genomes of Stylophora pistillata and Acropora digitifera provides evidence for extensive differences between species of corals.</title>
        <authorList>
            <person name="Voolstra C.R."/>
            <person name="Li Y."/>
            <person name="Liew Y.J."/>
            <person name="Baumgarten S."/>
            <person name="Zoccola D."/>
            <person name="Flot J.-F."/>
            <person name="Tambutte S."/>
            <person name="Allemand D."/>
            <person name="Aranda M."/>
        </authorList>
    </citation>
    <scope>NUCLEOTIDE SEQUENCE [LARGE SCALE GENOMIC DNA]</scope>
</reference>
<keyword evidence="4" id="KW-0325">Glycoprotein</keyword>